<protein>
    <submittedName>
        <fullName evidence="1">Uncharacterized protein</fullName>
    </submittedName>
</protein>
<dbReference type="Proteomes" id="UP000295264">
    <property type="component" value="Unassembled WGS sequence"/>
</dbReference>
<feature type="non-terminal residue" evidence="1">
    <location>
        <position position="1"/>
    </location>
</feature>
<comment type="caution">
    <text evidence="1">The sequence shown here is derived from an EMBL/GenBank/DDBJ whole genome shotgun (WGS) entry which is preliminary data.</text>
</comment>
<dbReference type="EMBL" id="QWLN02004766">
    <property type="protein sequence ID" value="TEA38667.1"/>
    <property type="molecule type" value="Genomic_DNA"/>
</dbReference>
<gene>
    <name evidence="1" type="ORF">DBR06_SOUSAS23510002</name>
</gene>
<proteinExistence type="predicted"/>
<reference evidence="1 2" key="1">
    <citation type="journal article" date="2018" name="Genomics">
        <title>Molecular footprints of inshore aquatic adaptation in Indo-Pacific humpback dolphin (Sousa chinensis).</title>
        <authorList>
            <person name="Ming Y."/>
            <person name="Jian J."/>
            <person name="Yu F."/>
            <person name="Yu X."/>
            <person name="Wang J."/>
            <person name="Liu W."/>
        </authorList>
    </citation>
    <scope>NUCLEOTIDE SEQUENCE [LARGE SCALE GENOMIC DNA]</scope>
    <source>
        <strain evidence="1">MY-2018</strain>
        <tissue evidence="1">Skin</tissue>
    </source>
</reference>
<dbReference type="AlphaFoldDB" id="A0A484GRY3"/>
<accession>A0A484GRY3</accession>
<evidence type="ECO:0000313" key="2">
    <source>
        <dbReference type="Proteomes" id="UP000295264"/>
    </source>
</evidence>
<feature type="non-terminal residue" evidence="1">
    <location>
        <position position="50"/>
    </location>
</feature>
<evidence type="ECO:0000313" key="1">
    <source>
        <dbReference type="EMBL" id="TEA38667.1"/>
    </source>
</evidence>
<name>A0A484GRY3_SOUCH</name>
<keyword evidence="2" id="KW-1185">Reference proteome</keyword>
<organism evidence="1 2">
    <name type="scientific">Sousa chinensis</name>
    <name type="common">Indo-pacific humpbacked dolphin</name>
    <name type="synonym">Steno chinensis</name>
    <dbReference type="NCBI Taxonomy" id="103600"/>
    <lineage>
        <taxon>Eukaryota</taxon>
        <taxon>Metazoa</taxon>
        <taxon>Chordata</taxon>
        <taxon>Craniata</taxon>
        <taxon>Vertebrata</taxon>
        <taxon>Euteleostomi</taxon>
        <taxon>Mammalia</taxon>
        <taxon>Eutheria</taxon>
        <taxon>Laurasiatheria</taxon>
        <taxon>Artiodactyla</taxon>
        <taxon>Whippomorpha</taxon>
        <taxon>Cetacea</taxon>
        <taxon>Odontoceti</taxon>
        <taxon>Delphinidae</taxon>
        <taxon>Sousa</taxon>
    </lineage>
</organism>
<sequence length="50" mass="5008">IPGLGLFPPLSLSCPRAQWEGDLTEAGGSGGTPPAEAAIVLGTTGQLFQQ</sequence>